<comment type="similarity">
    <text evidence="2">Belongs to the ORC1 family.</text>
</comment>
<dbReference type="Pfam" id="PF22606">
    <property type="entry name" value="Cdc6-ORC-like_ATPase_lid"/>
    <property type="match status" value="1"/>
</dbReference>
<feature type="compositionally biased region" description="Basic and acidic residues" evidence="6">
    <location>
        <begin position="196"/>
        <end position="209"/>
    </location>
</feature>
<dbReference type="SUPFAM" id="SSF52540">
    <property type="entry name" value="P-loop containing nucleoside triphosphate hydrolases"/>
    <property type="match status" value="1"/>
</dbReference>
<evidence type="ECO:0000313" key="9">
    <source>
        <dbReference type="Proteomes" id="UP001530400"/>
    </source>
</evidence>
<evidence type="ECO:0000256" key="5">
    <source>
        <dbReference type="ARBA" id="ARBA00023242"/>
    </source>
</evidence>
<dbReference type="AlphaFoldDB" id="A0ABD3NJJ0"/>
<feature type="domain" description="BAH" evidence="7">
    <location>
        <begin position="672"/>
        <end position="797"/>
    </location>
</feature>
<feature type="compositionally biased region" description="Low complexity" evidence="6">
    <location>
        <begin position="439"/>
        <end position="449"/>
    </location>
</feature>
<feature type="compositionally biased region" description="Polar residues" evidence="6">
    <location>
        <begin position="211"/>
        <end position="224"/>
    </location>
</feature>
<dbReference type="InterPro" id="IPR027417">
    <property type="entry name" value="P-loop_NTPase"/>
</dbReference>
<keyword evidence="5" id="KW-0539">Nucleus</keyword>
<evidence type="ECO:0000256" key="6">
    <source>
        <dbReference type="SAM" id="MobiDB-lite"/>
    </source>
</evidence>
<keyword evidence="4" id="KW-0238">DNA-binding</keyword>
<dbReference type="Pfam" id="PF00004">
    <property type="entry name" value="AAA"/>
    <property type="match status" value="1"/>
</dbReference>
<evidence type="ECO:0000256" key="3">
    <source>
        <dbReference type="ARBA" id="ARBA00022705"/>
    </source>
</evidence>
<dbReference type="GO" id="GO:0003677">
    <property type="term" value="F:DNA binding"/>
    <property type="evidence" value="ECO:0007669"/>
    <property type="project" value="UniProtKB-KW"/>
</dbReference>
<feature type="region of interest" description="Disordered" evidence="6">
    <location>
        <begin position="523"/>
        <end position="550"/>
    </location>
</feature>
<protein>
    <recommendedName>
        <fullName evidence="7">BAH domain-containing protein</fullName>
    </recommendedName>
</protein>
<feature type="region of interest" description="Disordered" evidence="6">
    <location>
        <begin position="167"/>
        <end position="224"/>
    </location>
</feature>
<dbReference type="EMBL" id="JALLPJ020001141">
    <property type="protein sequence ID" value="KAL3775709.1"/>
    <property type="molecule type" value="Genomic_DNA"/>
</dbReference>
<reference evidence="8 9" key="1">
    <citation type="submission" date="2024-10" db="EMBL/GenBank/DDBJ databases">
        <title>Updated reference genomes for cyclostephanoid diatoms.</title>
        <authorList>
            <person name="Roberts W.R."/>
            <person name="Alverson A.J."/>
        </authorList>
    </citation>
    <scope>NUCLEOTIDE SEQUENCE [LARGE SCALE GENOMIC DNA]</scope>
    <source>
        <strain evidence="8 9">AJA010-31</strain>
    </source>
</reference>
<dbReference type="GO" id="GO:0005634">
    <property type="term" value="C:nucleus"/>
    <property type="evidence" value="ECO:0007669"/>
    <property type="project" value="UniProtKB-SubCell"/>
</dbReference>
<dbReference type="PANTHER" id="PTHR10763:SF23">
    <property type="entry name" value="ORIGIN RECOGNITION COMPLEX SUBUNIT 1"/>
    <property type="match status" value="1"/>
</dbReference>
<dbReference type="PROSITE" id="PS51038">
    <property type="entry name" value="BAH"/>
    <property type="match status" value="1"/>
</dbReference>
<dbReference type="GO" id="GO:0006260">
    <property type="term" value="P:DNA replication"/>
    <property type="evidence" value="ECO:0007669"/>
    <property type="project" value="UniProtKB-KW"/>
</dbReference>
<dbReference type="InterPro" id="IPR003593">
    <property type="entry name" value="AAA+_ATPase"/>
</dbReference>
<dbReference type="InterPro" id="IPR001025">
    <property type="entry name" value="BAH_dom"/>
</dbReference>
<keyword evidence="9" id="KW-1185">Reference proteome</keyword>
<feature type="region of interest" description="Disordered" evidence="6">
    <location>
        <begin position="236"/>
        <end position="262"/>
    </location>
</feature>
<sequence length="1219" mass="134985">MEDYDYDPILNTPSVAAAAEPDGSPDIHSMDFERHSPIDADDSVKEDDGYSLPSPWPVGNTAETLVNLPDRCKDCIVGSRTCMRCRYKQRGGPTPPYKKYDVESEQASDELVETTSLKDESNAEGVNLQLDFSCDNGEDVNVSPVMNMEQKLSNDGCDVSMNEDVGISISSSRGSNELHPSPKSPELDDNGNSISNDDRGDDTPVKKDVPISSSGASCKPQPSTILKFPHLKQEASYTRGKDDFTNEDAIDSPSVPSPACRRSPRFTFLNATALEGSPDIHSMDLEHKSLTEGDGYSLSSPTFRFRYTTGRTPDHQGCKDCGWVKSCMCHQSKKQAGPKSYKKSDDVESKQASDEPEPACLKDESNAEGINLHHDFSFDNVSPAMNLEQELSNDGYVVSVREDMAVSPSRDSNEQYLSTMDAHPSPPKSPNLKQDDNDNVSVSKDVASSILPNEQTVASPSFRKSPHDEESLMKSPVVSELEPDQPRDTLDESVSFNDGGGAFDSPLGKEVLEGSDIKCSTRKRLFDEEAPGSTRTSPRKKGFKAPMQPDVKNGVHVESPIEKQGQVQAHFSPKIVDRPDAPPRVSCTKIPFHVDVSSKKSFYTEIEIRPPLDSYHPSFLSKTKRSDNSEPWIVKMGDTVTLEIETDSKSSGYLYPFNVAWSPVEVVSIFREHKSKETCIKLRDSIQSEKENDLAVVDVGDKDTDGIKMEIRWFYHRHEIPGKLKTSPNKARTELEEVFETDHLDICSVDSILSPLVIHDHWRQEDEVEDVVEGLPCLNYFCFRFWSLHRKSFVPSGSMSQRINRGRIHSGFFGRKGDRTAQLALKRLEGYDEESVSAADQPEMSWQEAFQSAIKTLSLAEAAQDVQEGATLLCRGDERDNVADFLRTAICGRQGMAIKSSMFMAGPPGTGKTATVRSVIAELKEEQSKGDVPEFQFVDLNGMELMSPYDAYIKFWEAISGIKKEALTAGESAACLDSYFCEDSEDYGDYEGEIARKPATVLLLDEIDYLQETVLYSFFDWPLRAVPSAKLIVVGIANTLNLPERLSPKLSSRMGQKRIFFGAYNDEEIVTIIKERLGMVGNMHDPTKDVFEIDAIRFAARKTANRSGDIRKAFNLCKVAAENVCQARIDAIQRSEVTSEEARPIVSTKDVVRASNDALSRIMVKAMSCSTDYQACLLIAIGSSLKGREDQGRITIADLRTKMVSIANASGQPQYGGVT</sequence>
<feature type="region of interest" description="Disordered" evidence="6">
    <location>
        <begin position="402"/>
        <end position="509"/>
    </location>
</feature>
<evidence type="ECO:0000256" key="1">
    <source>
        <dbReference type="ARBA" id="ARBA00004123"/>
    </source>
</evidence>
<organism evidence="8 9">
    <name type="scientific">Cyclotella atomus</name>
    <dbReference type="NCBI Taxonomy" id="382360"/>
    <lineage>
        <taxon>Eukaryota</taxon>
        <taxon>Sar</taxon>
        <taxon>Stramenopiles</taxon>
        <taxon>Ochrophyta</taxon>
        <taxon>Bacillariophyta</taxon>
        <taxon>Coscinodiscophyceae</taxon>
        <taxon>Thalassiosirophycidae</taxon>
        <taxon>Stephanodiscales</taxon>
        <taxon>Stephanodiscaceae</taxon>
        <taxon>Cyclotella</taxon>
    </lineage>
</organism>
<feature type="region of interest" description="Disordered" evidence="6">
    <location>
        <begin position="92"/>
        <end position="122"/>
    </location>
</feature>
<name>A0ABD3NJJ0_9STRA</name>
<feature type="region of interest" description="Disordered" evidence="6">
    <location>
        <begin position="332"/>
        <end position="366"/>
    </location>
</feature>
<dbReference type="InterPro" id="IPR043151">
    <property type="entry name" value="BAH_sf"/>
</dbReference>
<gene>
    <name evidence="8" type="ORF">ACHAWO_011909</name>
</gene>
<dbReference type="Gene3D" id="1.10.8.60">
    <property type="match status" value="1"/>
</dbReference>
<feature type="compositionally biased region" description="Basic and acidic residues" evidence="6">
    <location>
        <begin position="28"/>
        <end position="48"/>
    </location>
</feature>
<feature type="compositionally biased region" description="Polar residues" evidence="6">
    <location>
        <begin position="450"/>
        <end position="459"/>
    </location>
</feature>
<dbReference type="Gene3D" id="2.30.30.490">
    <property type="match status" value="1"/>
</dbReference>
<evidence type="ECO:0000313" key="8">
    <source>
        <dbReference type="EMBL" id="KAL3775709.1"/>
    </source>
</evidence>
<dbReference type="InterPro" id="IPR054425">
    <property type="entry name" value="Cdc6_ORC1-like_ATPase_lid"/>
</dbReference>
<keyword evidence="3" id="KW-0235">DNA replication</keyword>
<evidence type="ECO:0000256" key="2">
    <source>
        <dbReference type="ARBA" id="ARBA00008398"/>
    </source>
</evidence>
<feature type="region of interest" description="Disordered" evidence="6">
    <location>
        <begin position="1"/>
        <end position="56"/>
    </location>
</feature>
<feature type="compositionally biased region" description="Acidic residues" evidence="6">
    <location>
        <begin position="103"/>
        <end position="112"/>
    </location>
</feature>
<dbReference type="Proteomes" id="UP001530400">
    <property type="component" value="Unassembled WGS sequence"/>
</dbReference>
<dbReference type="Gene3D" id="3.40.50.300">
    <property type="entry name" value="P-loop containing nucleotide triphosphate hydrolases"/>
    <property type="match status" value="1"/>
</dbReference>
<proteinExistence type="inferred from homology"/>
<dbReference type="InterPro" id="IPR003959">
    <property type="entry name" value="ATPase_AAA_core"/>
</dbReference>
<evidence type="ECO:0000256" key="4">
    <source>
        <dbReference type="ARBA" id="ARBA00023125"/>
    </source>
</evidence>
<comment type="subcellular location">
    <subcellularLocation>
        <location evidence="1">Nucleus</location>
    </subcellularLocation>
</comment>
<accession>A0ABD3NJJ0</accession>
<comment type="caution">
    <text evidence="8">The sequence shown here is derived from an EMBL/GenBank/DDBJ whole genome shotgun (WGS) entry which is preliminary data.</text>
</comment>
<dbReference type="InterPro" id="IPR050311">
    <property type="entry name" value="ORC1/CDC6"/>
</dbReference>
<dbReference type="SMART" id="SM00382">
    <property type="entry name" value="AAA"/>
    <property type="match status" value="1"/>
</dbReference>
<feature type="compositionally biased region" description="Basic and acidic residues" evidence="6">
    <location>
        <begin position="342"/>
        <end position="353"/>
    </location>
</feature>
<dbReference type="CDD" id="cd00009">
    <property type="entry name" value="AAA"/>
    <property type="match status" value="1"/>
</dbReference>
<dbReference type="PANTHER" id="PTHR10763">
    <property type="entry name" value="CELL DIVISION CONTROL PROTEIN 6-RELATED"/>
    <property type="match status" value="1"/>
</dbReference>
<evidence type="ECO:0000259" key="7">
    <source>
        <dbReference type="PROSITE" id="PS51038"/>
    </source>
</evidence>